<accession>A0AAV2DXV5</accession>
<evidence type="ECO:0000313" key="3">
    <source>
        <dbReference type="Proteomes" id="UP001497516"/>
    </source>
</evidence>
<organism evidence="2 3">
    <name type="scientific">Linum trigynum</name>
    <dbReference type="NCBI Taxonomy" id="586398"/>
    <lineage>
        <taxon>Eukaryota</taxon>
        <taxon>Viridiplantae</taxon>
        <taxon>Streptophyta</taxon>
        <taxon>Embryophyta</taxon>
        <taxon>Tracheophyta</taxon>
        <taxon>Spermatophyta</taxon>
        <taxon>Magnoliopsida</taxon>
        <taxon>eudicotyledons</taxon>
        <taxon>Gunneridae</taxon>
        <taxon>Pentapetalae</taxon>
        <taxon>rosids</taxon>
        <taxon>fabids</taxon>
        <taxon>Malpighiales</taxon>
        <taxon>Linaceae</taxon>
        <taxon>Linum</taxon>
    </lineage>
</organism>
<proteinExistence type="predicted"/>
<feature type="compositionally biased region" description="Basic and acidic residues" evidence="1">
    <location>
        <begin position="127"/>
        <end position="138"/>
    </location>
</feature>
<evidence type="ECO:0000313" key="2">
    <source>
        <dbReference type="EMBL" id="CAL1378175.1"/>
    </source>
</evidence>
<dbReference type="AlphaFoldDB" id="A0AAV2DXV5"/>
<protein>
    <submittedName>
        <fullName evidence="2">Uncharacterized protein</fullName>
    </submittedName>
</protein>
<feature type="region of interest" description="Disordered" evidence="1">
    <location>
        <begin position="112"/>
        <end position="157"/>
    </location>
</feature>
<dbReference type="Proteomes" id="UP001497516">
    <property type="component" value="Chromosome 3"/>
</dbReference>
<name>A0AAV2DXV5_9ROSI</name>
<reference evidence="2 3" key="1">
    <citation type="submission" date="2024-04" db="EMBL/GenBank/DDBJ databases">
        <authorList>
            <person name="Fracassetti M."/>
        </authorList>
    </citation>
    <scope>NUCLEOTIDE SEQUENCE [LARGE SCALE GENOMIC DNA]</scope>
</reference>
<feature type="region of interest" description="Disordered" evidence="1">
    <location>
        <begin position="16"/>
        <end position="73"/>
    </location>
</feature>
<evidence type="ECO:0000256" key="1">
    <source>
        <dbReference type="SAM" id="MobiDB-lite"/>
    </source>
</evidence>
<gene>
    <name evidence="2" type="ORF">LTRI10_LOCUS19774</name>
</gene>
<dbReference type="EMBL" id="OZ034816">
    <property type="protein sequence ID" value="CAL1378175.1"/>
    <property type="molecule type" value="Genomic_DNA"/>
</dbReference>
<sequence>MKRWAVICRRKARLEEGGASLPGGGARRARAGGPAHTAWLEDAGPERKARKSGPQSEEVRAMVSADSESEDEAHCFEIKKRAPFKRNTEPGANSKGRVCQVVAAFEAGLTINSEKTPAMEGQEGGADSERKDHGRVQDEPSELDEYGSNLVNPDIGTRKRIIDEVEGELGDAPTPKKQFVEVADNLDQVEEASLKWPQSDI</sequence>
<keyword evidence="3" id="KW-1185">Reference proteome</keyword>